<evidence type="ECO:0008006" key="4">
    <source>
        <dbReference type="Google" id="ProtNLM"/>
    </source>
</evidence>
<feature type="compositionally biased region" description="Basic and acidic residues" evidence="1">
    <location>
        <begin position="27"/>
        <end position="41"/>
    </location>
</feature>
<feature type="region of interest" description="Disordered" evidence="1">
    <location>
        <begin position="66"/>
        <end position="87"/>
    </location>
</feature>
<evidence type="ECO:0000313" key="3">
    <source>
        <dbReference type="Proteomes" id="UP001596298"/>
    </source>
</evidence>
<evidence type="ECO:0000313" key="2">
    <source>
        <dbReference type="EMBL" id="MFC6707816.1"/>
    </source>
</evidence>
<dbReference type="Proteomes" id="UP001596298">
    <property type="component" value="Unassembled WGS sequence"/>
</dbReference>
<accession>A0ABW2ANB6</accession>
<evidence type="ECO:0000256" key="1">
    <source>
        <dbReference type="SAM" id="MobiDB-lite"/>
    </source>
</evidence>
<name>A0ABW2ANB6_9MICO</name>
<gene>
    <name evidence="2" type="ORF">ACFQDH_21915</name>
</gene>
<keyword evidence="3" id="KW-1185">Reference proteome</keyword>
<feature type="compositionally biased region" description="Basic residues" evidence="1">
    <location>
        <begin position="16"/>
        <end position="26"/>
    </location>
</feature>
<comment type="caution">
    <text evidence="2">The sequence shown here is derived from an EMBL/GenBank/DDBJ whole genome shotgun (WGS) entry which is preliminary data.</text>
</comment>
<organism evidence="2 3">
    <name type="scientific">Flexivirga alba</name>
    <dbReference type="NCBI Taxonomy" id="702742"/>
    <lineage>
        <taxon>Bacteria</taxon>
        <taxon>Bacillati</taxon>
        <taxon>Actinomycetota</taxon>
        <taxon>Actinomycetes</taxon>
        <taxon>Micrococcales</taxon>
        <taxon>Dermacoccaceae</taxon>
        <taxon>Flexivirga</taxon>
    </lineage>
</organism>
<protein>
    <recommendedName>
        <fullName evidence="4">DUF3558 domain-containing protein</fullName>
    </recommendedName>
</protein>
<dbReference type="EMBL" id="JBHSWH010000001">
    <property type="protein sequence ID" value="MFC6707816.1"/>
    <property type="molecule type" value="Genomic_DNA"/>
</dbReference>
<feature type="region of interest" description="Disordered" evidence="1">
    <location>
        <begin position="1"/>
        <end position="45"/>
    </location>
</feature>
<proteinExistence type="predicted"/>
<sequence>MPTGCRESTHEETNCPRHRAGRRRRGDRPGIHGVCRGEHQPRQAQRKHIARVVALDQTQAVRDAIQSPAAPEGATPPEAKAITPSGHFNVRVDPTGKKPMDDTWPSATDLFTRAELQQVMRGLTGVTAAACHTGDLPGGGSTTKPTTCTLNLQISGESNDDRSKLMVNIRGFGLPQQVGKQWTKDLAQARARSAKRPGLYTFYPNKSFGTSAAYTDGTTTKVLVQHGDVAGEIWFSGIGFTTLNSDYLKSRRAYRTAVVPSLVQLLGAKLTTTAKATA</sequence>
<reference evidence="3" key="1">
    <citation type="journal article" date="2019" name="Int. J. Syst. Evol. Microbiol.">
        <title>The Global Catalogue of Microorganisms (GCM) 10K type strain sequencing project: providing services to taxonomists for standard genome sequencing and annotation.</title>
        <authorList>
            <consortium name="The Broad Institute Genomics Platform"/>
            <consortium name="The Broad Institute Genome Sequencing Center for Infectious Disease"/>
            <person name="Wu L."/>
            <person name="Ma J."/>
        </authorList>
    </citation>
    <scope>NUCLEOTIDE SEQUENCE [LARGE SCALE GENOMIC DNA]</scope>
    <source>
        <strain evidence="3">CCUG 58127</strain>
    </source>
</reference>
<feature type="compositionally biased region" description="Low complexity" evidence="1">
    <location>
        <begin position="68"/>
        <end position="81"/>
    </location>
</feature>